<comment type="caution">
    <text evidence="1">The sequence shown here is derived from an EMBL/GenBank/DDBJ whole genome shotgun (WGS) entry which is preliminary data.</text>
</comment>
<dbReference type="Proteomes" id="UP001232725">
    <property type="component" value="Unassembled WGS sequence"/>
</dbReference>
<keyword evidence="2" id="KW-1185">Reference proteome</keyword>
<reference evidence="1 2" key="1">
    <citation type="submission" date="2023-08" db="EMBL/GenBank/DDBJ databases">
        <title>Arthrobacter horti sp. nov., isolated from forest soil.</title>
        <authorList>
            <person name="Park M."/>
        </authorList>
    </citation>
    <scope>NUCLEOTIDE SEQUENCE [LARGE SCALE GENOMIC DNA]</scope>
    <source>
        <strain evidence="1 2">YJM1</strain>
    </source>
</reference>
<sequence length="88" mass="9795">MNAFEHVCEVCGRAETLTSEEAYSAGWDYPPRIGQFGVVSPRTCGECPMTSTLWWALQQGEVDPEDPLGWPEPHRKTLARILDESGAE</sequence>
<organism evidence="1 2">
    <name type="scientific">Arthrobacter horti</name>
    <dbReference type="NCBI Taxonomy" id="3068273"/>
    <lineage>
        <taxon>Bacteria</taxon>
        <taxon>Bacillati</taxon>
        <taxon>Actinomycetota</taxon>
        <taxon>Actinomycetes</taxon>
        <taxon>Micrococcales</taxon>
        <taxon>Micrococcaceae</taxon>
        <taxon>Arthrobacter</taxon>
    </lineage>
</organism>
<protein>
    <submittedName>
        <fullName evidence="1">Uncharacterized protein</fullName>
    </submittedName>
</protein>
<dbReference type="RefSeq" id="WP_305997169.1">
    <property type="nucleotide sequence ID" value="NZ_JAVALS010000011.1"/>
</dbReference>
<accession>A0ABT9IR91</accession>
<gene>
    <name evidence="1" type="ORF">Q9R02_13225</name>
</gene>
<evidence type="ECO:0000313" key="2">
    <source>
        <dbReference type="Proteomes" id="UP001232725"/>
    </source>
</evidence>
<evidence type="ECO:0000313" key="1">
    <source>
        <dbReference type="EMBL" id="MDP5228120.1"/>
    </source>
</evidence>
<name>A0ABT9IR91_9MICC</name>
<dbReference type="EMBL" id="JAVALS010000011">
    <property type="protein sequence ID" value="MDP5228120.1"/>
    <property type="molecule type" value="Genomic_DNA"/>
</dbReference>
<proteinExistence type="predicted"/>